<dbReference type="Pfam" id="PF00881">
    <property type="entry name" value="Nitroreductase"/>
    <property type="match status" value="1"/>
</dbReference>
<gene>
    <name evidence="5" type="ORF">ABH15_07760</name>
</gene>
<dbReference type="CDD" id="cd02136">
    <property type="entry name" value="PnbA_NfnB-like"/>
    <property type="match status" value="1"/>
</dbReference>
<dbReference type="EMBL" id="LHQS01000002">
    <property type="protein sequence ID" value="RXE56073.1"/>
    <property type="molecule type" value="Genomic_DNA"/>
</dbReference>
<dbReference type="InterPro" id="IPR050627">
    <property type="entry name" value="Nitroreductase/BluB"/>
</dbReference>
<protein>
    <submittedName>
        <fullName evidence="5">Nitroreductase</fullName>
    </submittedName>
</protein>
<sequence>MAAITGEGDAGIVFRTIGERRSIREYDEREVPEELIRRIIGAGVQAPTGLGVQPWRFTVVRDTKLMREVSDYCKAAMIANFGETTDENVQRFLSFLRQKEFNIFYNAPVLILVLGAVEDEMSTLDCTLCAENMLLAAWSLGIGSCWIGSAGVVQENPALLERLAVPDGYAVVAPLIFGYPADVPAKPERREPDITWVG</sequence>
<feature type="domain" description="Nitroreductase" evidence="4">
    <location>
        <begin position="18"/>
        <end position="179"/>
    </location>
</feature>
<keyword evidence="1" id="KW-0285">Flavoprotein</keyword>
<dbReference type="GO" id="GO:0016491">
    <property type="term" value="F:oxidoreductase activity"/>
    <property type="evidence" value="ECO:0007669"/>
    <property type="project" value="UniProtKB-KW"/>
</dbReference>
<name>A0A498H0B0_9EURY</name>
<evidence type="ECO:0000259" key="4">
    <source>
        <dbReference type="Pfam" id="PF00881"/>
    </source>
</evidence>
<dbReference type="PANTHER" id="PTHR23026:SF90">
    <property type="entry name" value="IODOTYROSINE DEIODINASE 1"/>
    <property type="match status" value="1"/>
</dbReference>
<dbReference type="Proteomes" id="UP000290932">
    <property type="component" value="Unassembled WGS sequence"/>
</dbReference>
<evidence type="ECO:0000256" key="1">
    <source>
        <dbReference type="ARBA" id="ARBA00022630"/>
    </source>
</evidence>
<dbReference type="SUPFAM" id="SSF55469">
    <property type="entry name" value="FMN-dependent nitroreductase-like"/>
    <property type="match status" value="1"/>
</dbReference>
<proteinExistence type="predicted"/>
<reference evidence="5 6" key="1">
    <citation type="journal article" date="2015" name="Int. J. Syst. Evol. Microbiol.">
        <title>Methanoculleus taiwanensis sp. nov., a methanogen isolated from deep marine sediment at the deformation front area near Taiwan.</title>
        <authorList>
            <person name="Weng C.Y."/>
            <person name="Chen S.C."/>
            <person name="Lai M.C."/>
            <person name="Wu S.Y."/>
            <person name="Lin S."/>
            <person name="Yang T.F."/>
            <person name="Chen P.C."/>
        </authorList>
    </citation>
    <scope>NUCLEOTIDE SEQUENCE [LARGE SCALE GENOMIC DNA]</scope>
    <source>
        <strain evidence="5 6">CYW4</strain>
    </source>
</reference>
<dbReference type="PANTHER" id="PTHR23026">
    <property type="entry name" value="NADPH NITROREDUCTASE"/>
    <property type="match status" value="1"/>
</dbReference>
<dbReference type="InterPro" id="IPR000415">
    <property type="entry name" value="Nitroreductase-like"/>
</dbReference>
<dbReference type="AlphaFoldDB" id="A0A498H0B0"/>
<dbReference type="RefSeq" id="WP_128693803.1">
    <property type="nucleotide sequence ID" value="NZ_LHQS01000002.1"/>
</dbReference>
<evidence type="ECO:0000256" key="2">
    <source>
        <dbReference type="ARBA" id="ARBA00022643"/>
    </source>
</evidence>
<dbReference type="InterPro" id="IPR029479">
    <property type="entry name" value="Nitroreductase"/>
</dbReference>
<dbReference type="Gene3D" id="3.40.109.10">
    <property type="entry name" value="NADH Oxidase"/>
    <property type="match status" value="1"/>
</dbReference>
<dbReference type="OrthoDB" id="105365at2157"/>
<evidence type="ECO:0000313" key="6">
    <source>
        <dbReference type="Proteomes" id="UP000290932"/>
    </source>
</evidence>
<comment type="caution">
    <text evidence="5">The sequence shown here is derived from an EMBL/GenBank/DDBJ whole genome shotgun (WGS) entry which is preliminary data.</text>
</comment>
<keyword evidence="6" id="KW-1185">Reference proteome</keyword>
<keyword evidence="2" id="KW-0288">FMN</keyword>
<keyword evidence="3" id="KW-0560">Oxidoreductase</keyword>
<organism evidence="5 6">
    <name type="scientific">Methanoculleus taiwanensis</name>
    <dbReference type="NCBI Taxonomy" id="1550565"/>
    <lineage>
        <taxon>Archaea</taxon>
        <taxon>Methanobacteriati</taxon>
        <taxon>Methanobacteriota</taxon>
        <taxon>Stenosarchaea group</taxon>
        <taxon>Methanomicrobia</taxon>
        <taxon>Methanomicrobiales</taxon>
        <taxon>Methanomicrobiaceae</taxon>
        <taxon>Methanoculleus</taxon>
    </lineage>
</organism>
<evidence type="ECO:0000313" key="5">
    <source>
        <dbReference type="EMBL" id="RXE56073.1"/>
    </source>
</evidence>
<evidence type="ECO:0000256" key="3">
    <source>
        <dbReference type="ARBA" id="ARBA00023002"/>
    </source>
</evidence>
<accession>A0A498H0B0</accession>